<dbReference type="GO" id="GO:0005634">
    <property type="term" value="C:nucleus"/>
    <property type="evidence" value="ECO:0007669"/>
    <property type="project" value="UniProtKB-SubCell"/>
</dbReference>
<keyword evidence="2 5" id="KW-0238">DNA-binding</keyword>
<sequence length="196" mass="20169">MSDNIGFDLEGEFFANTAGGKILAFAQKGPRGICILSANGAVSNVTIRQPGSSGGILTYEGRFEIISLSGSFTVTETGGVRSRTGGLSVSLASPDGRVIGCGIAGLRLAASPIQLHLPNEMKAHKRKHHRENAIGSGIPVGAQEVPTEARPISEAKPVGETCLISASSLPEQSHEGADNSASDQQISNAANPLLPV</sequence>
<dbReference type="Gene3D" id="3.30.1330.80">
    <property type="entry name" value="Hypothetical protein, similar to alpha- acetolactate decarboxylase, domain 2"/>
    <property type="match status" value="1"/>
</dbReference>
<evidence type="ECO:0000256" key="1">
    <source>
        <dbReference type="ARBA" id="ARBA00023015"/>
    </source>
</evidence>
<dbReference type="PANTHER" id="PTHR31500:SF56">
    <property type="entry name" value="AT-HOOK MOTIF NUCLEAR-LOCALIZED PROTEIN"/>
    <property type="match status" value="1"/>
</dbReference>
<evidence type="ECO:0000256" key="2">
    <source>
        <dbReference type="ARBA" id="ARBA00023125"/>
    </source>
</evidence>
<protein>
    <recommendedName>
        <fullName evidence="5">AT-hook motif nuclear-localized protein</fullName>
    </recommendedName>
</protein>
<dbReference type="Pfam" id="PF03479">
    <property type="entry name" value="PCC"/>
    <property type="match status" value="1"/>
</dbReference>
<dbReference type="AlphaFoldDB" id="A0A6A6M1I5"/>
<keyword evidence="1 5" id="KW-0805">Transcription regulation</keyword>
<evidence type="ECO:0000256" key="5">
    <source>
        <dbReference type="RuleBase" id="RU367031"/>
    </source>
</evidence>
<keyword evidence="9" id="KW-1185">Reference proteome</keyword>
<evidence type="ECO:0000313" key="8">
    <source>
        <dbReference type="EMBL" id="KAF2307561.1"/>
    </source>
</evidence>
<dbReference type="PROSITE" id="PS51742">
    <property type="entry name" value="PPC"/>
    <property type="match status" value="1"/>
</dbReference>
<keyword evidence="4 5" id="KW-0539">Nucleus</keyword>
<comment type="caution">
    <text evidence="8">The sequence shown here is derived from an EMBL/GenBank/DDBJ whole genome shotgun (WGS) entry which is preliminary data.</text>
</comment>
<accession>A0A6A6M1I5</accession>
<comment type="subcellular location">
    <subcellularLocation>
        <location evidence="5">Nucleus</location>
    </subcellularLocation>
</comment>
<gene>
    <name evidence="8" type="ORF">GH714_029733</name>
</gene>
<dbReference type="Proteomes" id="UP000467840">
    <property type="component" value="Chromosome 9"/>
</dbReference>
<feature type="domain" description="PPC" evidence="7">
    <location>
        <begin position="1"/>
        <end position="141"/>
    </location>
</feature>
<keyword evidence="3 5" id="KW-0804">Transcription</keyword>
<comment type="function">
    <text evidence="5">Transcription factor that specifically binds AT-rich DNA sequences related to the nuclear matrix attachment regions (MARs).</text>
</comment>
<reference evidence="8 9" key="1">
    <citation type="journal article" date="2020" name="Mol. Plant">
        <title>The Chromosome-Based Rubber Tree Genome Provides New Insights into Spurge Genome Evolution and Rubber Biosynthesis.</title>
        <authorList>
            <person name="Liu J."/>
            <person name="Shi C."/>
            <person name="Shi C.C."/>
            <person name="Li W."/>
            <person name="Zhang Q.J."/>
            <person name="Zhang Y."/>
            <person name="Li K."/>
            <person name="Lu H.F."/>
            <person name="Shi C."/>
            <person name="Zhu S.T."/>
            <person name="Xiao Z.Y."/>
            <person name="Nan H."/>
            <person name="Yue Y."/>
            <person name="Zhu X.G."/>
            <person name="Wu Y."/>
            <person name="Hong X.N."/>
            <person name="Fan G.Y."/>
            <person name="Tong Y."/>
            <person name="Zhang D."/>
            <person name="Mao C.L."/>
            <person name="Liu Y.L."/>
            <person name="Hao S.J."/>
            <person name="Liu W.Q."/>
            <person name="Lv M.Q."/>
            <person name="Zhang H.B."/>
            <person name="Liu Y."/>
            <person name="Hu-Tang G.R."/>
            <person name="Wang J.P."/>
            <person name="Wang J.H."/>
            <person name="Sun Y.H."/>
            <person name="Ni S.B."/>
            <person name="Chen W.B."/>
            <person name="Zhang X.C."/>
            <person name="Jiao Y.N."/>
            <person name="Eichler E.E."/>
            <person name="Li G.H."/>
            <person name="Liu X."/>
            <person name="Gao L.Z."/>
        </authorList>
    </citation>
    <scope>NUCLEOTIDE SEQUENCE [LARGE SCALE GENOMIC DNA]</scope>
    <source>
        <strain evidence="9">cv. GT1</strain>
        <tissue evidence="8">Leaf</tissue>
    </source>
</reference>
<dbReference type="InterPro" id="IPR039605">
    <property type="entry name" value="AHL"/>
</dbReference>
<evidence type="ECO:0000259" key="7">
    <source>
        <dbReference type="PROSITE" id="PS51742"/>
    </source>
</evidence>
<evidence type="ECO:0000256" key="4">
    <source>
        <dbReference type="ARBA" id="ARBA00023242"/>
    </source>
</evidence>
<dbReference type="EMBL" id="JAAGAX010000008">
    <property type="protein sequence ID" value="KAF2307561.1"/>
    <property type="molecule type" value="Genomic_DNA"/>
</dbReference>
<name>A0A6A6M1I5_HEVBR</name>
<feature type="compositionally biased region" description="Polar residues" evidence="6">
    <location>
        <begin position="179"/>
        <end position="190"/>
    </location>
</feature>
<proteinExistence type="predicted"/>
<evidence type="ECO:0000313" key="9">
    <source>
        <dbReference type="Proteomes" id="UP000467840"/>
    </source>
</evidence>
<dbReference type="SUPFAM" id="SSF117856">
    <property type="entry name" value="AF0104/ALDC/Ptd012-like"/>
    <property type="match status" value="1"/>
</dbReference>
<dbReference type="InterPro" id="IPR005175">
    <property type="entry name" value="PPC_dom"/>
</dbReference>
<organism evidence="8 9">
    <name type="scientific">Hevea brasiliensis</name>
    <name type="common">Para rubber tree</name>
    <name type="synonym">Siphonia brasiliensis</name>
    <dbReference type="NCBI Taxonomy" id="3981"/>
    <lineage>
        <taxon>Eukaryota</taxon>
        <taxon>Viridiplantae</taxon>
        <taxon>Streptophyta</taxon>
        <taxon>Embryophyta</taxon>
        <taxon>Tracheophyta</taxon>
        <taxon>Spermatophyta</taxon>
        <taxon>Magnoliopsida</taxon>
        <taxon>eudicotyledons</taxon>
        <taxon>Gunneridae</taxon>
        <taxon>Pentapetalae</taxon>
        <taxon>rosids</taxon>
        <taxon>fabids</taxon>
        <taxon>Malpighiales</taxon>
        <taxon>Euphorbiaceae</taxon>
        <taxon>Crotonoideae</taxon>
        <taxon>Micrandreae</taxon>
        <taxon>Hevea</taxon>
    </lineage>
</organism>
<dbReference type="GO" id="GO:0003680">
    <property type="term" value="F:minor groove of adenine-thymine-rich DNA binding"/>
    <property type="evidence" value="ECO:0007669"/>
    <property type="project" value="UniProtKB-UniRule"/>
</dbReference>
<evidence type="ECO:0000256" key="6">
    <source>
        <dbReference type="SAM" id="MobiDB-lite"/>
    </source>
</evidence>
<dbReference type="CDD" id="cd11378">
    <property type="entry name" value="DUF296"/>
    <property type="match status" value="1"/>
</dbReference>
<evidence type="ECO:0000256" key="3">
    <source>
        <dbReference type="ARBA" id="ARBA00023163"/>
    </source>
</evidence>
<dbReference type="PANTHER" id="PTHR31500">
    <property type="entry name" value="AT-HOOK MOTIF NUCLEAR-LOCALIZED PROTEIN 9"/>
    <property type="match status" value="1"/>
</dbReference>
<comment type="domain">
    <text evidence="5">The PPC domain mediates interactions between AHL proteins.</text>
</comment>
<feature type="region of interest" description="Disordered" evidence="6">
    <location>
        <begin position="166"/>
        <end position="196"/>
    </location>
</feature>